<accession>A0A6P5K399</accession>
<reference evidence="6" key="1">
    <citation type="submission" date="2025-08" db="UniProtKB">
        <authorList>
            <consortium name="RefSeq"/>
        </authorList>
    </citation>
    <scope>IDENTIFICATION</scope>
    <source>
        <tissue evidence="6">Spleen</tissue>
    </source>
</reference>
<dbReference type="InterPro" id="IPR042350">
    <property type="entry name" value="ATRAID"/>
</dbReference>
<protein>
    <submittedName>
        <fullName evidence="6">All-trans retinoic acid-induced differentiation factor isoform X3</fullName>
    </submittedName>
</protein>
<dbReference type="SUPFAM" id="SSF52058">
    <property type="entry name" value="L domain-like"/>
    <property type="match status" value="1"/>
</dbReference>
<feature type="domain" description="EGF-like" evidence="4">
    <location>
        <begin position="158"/>
        <end position="199"/>
    </location>
</feature>
<evidence type="ECO:0000259" key="4">
    <source>
        <dbReference type="PROSITE" id="PS50026"/>
    </source>
</evidence>
<keyword evidence="1" id="KW-0245">EGF-like domain</keyword>
<gene>
    <name evidence="6" type="primary">ATRAID</name>
</gene>
<keyword evidence="2" id="KW-0812">Transmembrane</keyword>
<keyword evidence="3" id="KW-0732">Signal</keyword>
<sequence>MAPAGLGWSVGWLSRAIPLLLALSAGRAPALPETLHVLKVCTYCPGPAHDTSEVDHFCKQRQELKLRARCCLTKQGTIVGLDLQNCSLKELDPLFAEARSAIVLDLQANPLLNMSTSVFRNFTELQTLVLPLKIDCPGGCYAWDNITCGKDSCICHGQRSQCNSTVEPALCPENAYCVPDGPGLFQCLCTRGFHGYKCLREGSFPLLLFSGILGTTTFCISILLWGTQLRKIETS</sequence>
<feature type="transmembrane region" description="Helical" evidence="2">
    <location>
        <begin position="204"/>
        <end position="225"/>
    </location>
</feature>
<organism evidence="5 6">
    <name type="scientific">Phascolarctos cinereus</name>
    <name type="common">Koala</name>
    <dbReference type="NCBI Taxonomy" id="38626"/>
    <lineage>
        <taxon>Eukaryota</taxon>
        <taxon>Metazoa</taxon>
        <taxon>Chordata</taxon>
        <taxon>Craniata</taxon>
        <taxon>Vertebrata</taxon>
        <taxon>Euteleostomi</taxon>
        <taxon>Mammalia</taxon>
        <taxon>Metatheria</taxon>
        <taxon>Diprotodontia</taxon>
        <taxon>Phascolarctidae</taxon>
        <taxon>Phascolarctos</taxon>
    </lineage>
</organism>
<dbReference type="InterPro" id="IPR000742">
    <property type="entry name" value="EGF"/>
</dbReference>
<evidence type="ECO:0000313" key="6">
    <source>
        <dbReference type="RefSeq" id="XP_020839509.1"/>
    </source>
</evidence>
<dbReference type="RefSeq" id="XP_020839509.1">
    <property type="nucleotide sequence ID" value="XM_020983850.1"/>
</dbReference>
<keyword evidence="5" id="KW-1185">Reference proteome</keyword>
<dbReference type="PROSITE" id="PS00022">
    <property type="entry name" value="EGF_1"/>
    <property type="match status" value="1"/>
</dbReference>
<dbReference type="PROSITE" id="PS01186">
    <property type="entry name" value="EGF_2"/>
    <property type="match status" value="1"/>
</dbReference>
<dbReference type="GO" id="GO:0045669">
    <property type="term" value="P:positive regulation of osteoblast differentiation"/>
    <property type="evidence" value="ECO:0007669"/>
    <property type="project" value="TreeGrafter"/>
</dbReference>
<dbReference type="PROSITE" id="PS50026">
    <property type="entry name" value="EGF_3"/>
    <property type="match status" value="1"/>
</dbReference>
<feature type="chain" id="PRO_5027916280" evidence="3">
    <location>
        <begin position="31"/>
        <end position="235"/>
    </location>
</feature>
<evidence type="ECO:0000256" key="2">
    <source>
        <dbReference type="SAM" id="Phobius"/>
    </source>
</evidence>
<evidence type="ECO:0000256" key="3">
    <source>
        <dbReference type="SAM" id="SignalP"/>
    </source>
</evidence>
<feature type="disulfide bond" evidence="1">
    <location>
        <begin position="189"/>
        <end position="198"/>
    </location>
</feature>
<keyword evidence="2" id="KW-0472">Membrane</keyword>
<dbReference type="PANTHER" id="PTHR15926:SF1">
    <property type="entry name" value="ALL-TRANS RETINOIC ACID-INDUCED DIFFERENTIATION FACTOR"/>
    <property type="match status" value="1"/>
</dbReference>
<dbReference type="Proteomes" id="UP000515140">
    <property type="component" value="Unplaced"/>
</dbReference>
<dbReference type="GeneID" id="110206482"/>
<dbReference type="Gene3D" id="3.80.10.10">
    <property type="entry name" value="Ribonuclease Inhibitor"/>
    <property type="match status" value="1"/>
</dbReference>
<evidence type="ECO:0000313" key="5">
    <source>
        <dbReference type="Proteomes" id="UP000515140"/>
    </source>
</evidence>
<dbReference type="PANTHER" id="PTHR15926">
    <property type="entry name" value="ALL-TRANS RETINOIC ACID-INDUCED DIFFERENTIATION FACTOR"/>
    <property type="match status" value="1"/>
</dbReference>
<feature type="signal peptide" evidence="3">
    <location>
        <begin position="1"/>
        <end position="30"/>
    </location>
</feature>
<dbReference type="InterPro" id="IPR032675">
    <property type="entry name" value="LRR_dom_sf"/>
</dbReference>
<evidence type="ECO:0000256" key="1">
    <source>
        <dbReference type="PROSITE-ProRule" id="PRU00076"/>
    </source>
</evidence>
<keyword evidence="1" id="KW-1015">Disulfide bond</keyword>
<name>A0A6P5K399_PHACI</name>
<dbReference type="AlphaFoldDB" id="A0A6P5K399"/>
<comment type="caution">
    <text evidence="1">Lacks conserved residue(s) required for the propagation of feature annotation.</text>
</comment>
<keyword evidence="2" id="KW-1133">Transmembrane helix</keyword>
<proteinExistence type="predicted"/>
<dbReference type="CTD" id="51374"/>